<keyword evidence="4" id="KW-1185">Reference proteome</keyword>
<evidence type="ECO:0000313" key="4">
    <source>
        <dbReference type="Proteomes" id="UP000286990"/>
    </source>
</evidence>
<feature type="domain" description="Outer membrane protein beta-barrel" evidence="2">
    <location>
        <begin position="17"/>
        <end position="205"/>
    </location>
</feature>
<dbReference type="EMBL" id="QUSX01000001">
    <property type="protein sequence ID" value="RRQ49450.1"/>
    <property type="molecule type" value="Genomic_DNA"/>
</dbReference>
<dbReference type="RefSeq" id="WP_125221271.1">
    <property type="nucleotide sequence ID" value="NZ_QUSX01000001.1"/>
</dbReference>
<dbReference type="Proteomes" id="UP000286990">
    <property type="component" value="Unassembled WGS sequence"/>
</dbReference>
<comment type="caution">
    <text evidence="3">The sequence shown here is derived from an EMBL/GenBank/DDBJ whole genome shotgun (WGS) entry which is preliminary data.</text>
</comment>
<accession>A0A3R8R3V9</accession>
<feature type="signal peptide" evidence="1">
    <location>
        <begin position="1"/>
        <end position="18"/>
    </location>
</feature>
<evidence type="ECO:0000259" key="2">
    <source>
        <dbReference type="Pfam" id="PF13568"/>
    </source>
</evidence>
<name>A0A3R8R3V9_9FLAO</name>
<gene>
    <name evidence="3" type="ORF">DZC72_02215</name>
</gene>
<feature type="chain" id="PRO_5018662830" evidence="1">
    <location>
        <begin position="19"/>
        <end position="229"/>
    </location>
</feature>
<sequence length="229" mass="26559">MRLFLFSLSFLCFLACFSQENTSKENLRYQRYFEDQFYLGITYNFVRNKPVDLKQRNLSYGLMGGIIKDVPLNNSGTKALGVGLGLALNTYYSNLTVTEVPNGFSYDIGGIIPGFKRSKVQTHLIELPFEFRWRNSTPTDYKFWRIYTGMKFGYVVGARSKLVTSDFRDGFFNTDIKRLQYGPTFNIGYNTFNVHIYYALTQLFNDKAVLNNEIIEIKPLRVGLVFYIL</sequence>
<reference evidence="4" key="1">
    <citation type="submission" date="2018-08" db="EMBL/GenBank/DDBJ databases">
        <authorList>
            <person name="Khan S.A."/>
            <person name="J S.E."/>
        </authorList>
    </citation>
    <scope>NUCLEOTIDE SEQUENCE [LARGE SCALE GENOMIC DNA]</scope>
    <source>
        <strain evidence="4">PoM-212</strain>
    </source>
</reference>
<dbReference type="InterPro" id="IPR025665">
    <property type="entry name" value="Beta-barrel_OMP_2"/>
</dbReference>
<dbReference type="Pfam" id="PF13568">
    <property type="entry name" value="OMP_b-brl_2"/>
    <property type="match status" value="1"/>
</dbReference>
<protein>
    <submittedName>
        <fullName evidence="3">PorT family protein</fullName>
    </submittedName>
</protein>
<proteinExistence type="predicted"/>
<keyword evidence="1" id="KW-0732">Signal</keyword>
<organism evidence="3 4">
    <name type="scientific">Maribacter algicola</name>
    <dbReference type="NCBI Taxonomy" id="2498892"/>
    <lineage>
        <taxon>Bacteria</taxon>
        <taxon>Pseudomonadati</taxon>
        <taxon>Bacteroidota</taxon>
        <taxon>Flavobacteriia</taxon>
        <taxon>Flavobacteriales</taxon>
        <taxon>Flavobacteriaceae</taxon>
        <taxon>Maribacter</taxon>
    </lineage>
</organism>
<dbReference type="AlphaFoldDB" id="A0A3R8R3V9"/>
<dbReference type="OrthoDB" id="959017at2"/>
<reference evidence="4" key="2">
    <citation type="submission" date="2018-12" db="EMBL/GenBank/DDBJ databases">
        <title>Maribacter lutimaris sp. nov., isolated from marine sediment.</title>
        <authorList>
            <person name="Kim K.K."/>
        </authorList>
    </citation>
    <scope>NUCLEOTIDE SEQUENCE [LARGE SCALE GENOMIC DNA]</scope>
    <source>
        <strain evidence="4">PoM-212</strain>
    </source>
</reference>
<evidence type="ECO:0000256" key="1">
    <source>
        <dbReference type="SAM" id="SignalP"/>
    </source>
</evidence>
<evidence type="ECO:0000313" key="3">
    <source>
        <dbReference type="EMBL" id="RRQ49450.1"/>
    </source>
</evidence>